<dbReference type="InterPro" id="IPR038501">
    <property type="entry name" value="Spore_GerAC_C_sf"/>
</dbReference>
<dbReference type="InterPro" id="IPR046953">
    <property type="entry name" value="Spore_GerAC-like_C"/>
</dbReference>
<comment type="caution">
    <text evidence="10">The sequence shown here is derived from an EMBL/GenBank/DDBJ whole genome shotgun (WGS) entry which is preliminary data.</text>
</comment>
<dbReference type="NCBIfam" id="TIGR02887">
    <property type="entry name" value="spore_ger_x_C"/>
    <property type="match status" value="1"/>
</dbReference>
<dbReference type="RefSeq" id="WP_204697071.1">
    <property type="nucleotide sequence ID" value="NZ_JAFBEC010000004.1"/>
</dbReference>
<dbReference type="Proteomes" id="UP000741863">
    <property type="component" value="Unassembled WGS sequence"/>
</dbReference>
<comment type="similarity">
    <text evidence="2">Belongs to the GerABKC lipoprotein family.</text>
</comment>
<keyword evidence="3" id="KW-0309">Germination</keyword>
<comment type="subcellular location">
    <subcellularLocation>
        <location evidence="1">Membrane</location>
        <topology evidence="1">Lipid-anchor</topology>
    </subcellularLocation>
</comment>
<gene>
    <name evidence="10" type="ORF">JOD17_001814</name>
</gene>
<dbReference type="PANTHER" id="PTHR35789">
    <property type="entry name" value="SPORE GERMINATION PROTEIN B3"/>
    <property type="match status" value="1"/>
</dbReference>
<organism evidence="10 11">
    <name type="scientific">Geomicrobium sediminis</name>
    <dbReference type="NCBI Taxonomy" id="1347788"/>
    <lineage>
        <taxon>Bacteria</taxon>
        <taxon>Bacillati</taxon>
        <taxon>Bacillota</taxon>
        <taxon>Bacilli</taxon>
        <taxon>Bacillales</taxon>
        <taxon>Geomicrobium</taxon>
    </lineage>
</organism>
<keyword evidence="11" id="KW-1185">Reference proteome</keyword>
<dbReference type="Gene3D" id="3.30.300.210">
    <property type="entry name" value="Nutrient germinant receptor protein C, domain 3"/>
    <property type="match status" value="1"/>
</dbReference>
<evidence type="ECO:0000256" key="7">
    <source>
        <dbReference type="ARBA" id="ARBA00023288"/>
    </source>
</evidence>
<evidence type="ECO:0000256" key="2">
    <source>
        <dbReference type="ARBA" id="ARBA00007886"/>
    </source>
</evidence>
<keyword evidence="5" id="KW-0472">Membrane</keyword>
<keyword evidence="6" id="KW-0564">Palmitate</keyword>
<keyword evidence="4" id="KW-0732">Signal</keyword>
<proteinExistence type="inferred from homology"/>
<dbReference type="InterPro" id="IPR008844">
    <property type="entry name" value="Spore_GerAC-like"/>
</dbReference>
<feature type="domain" description="Spore germination GerAC-like C-terminal" evidence="8">
    <location>
        <begin position="225"/>
        <end position="391"/>
    </location>
</feature>
<keyword evidence="7" id="KW-0449">Lipoprotein</keyword>
<sequence length="401" mass="45218">MLMKRLSSGLLVILSVLLLSGCWDRWELNELSIITGMAIDKSDENYELTMQSINPAEIASQEIGNGYAQSFNTTEIAPTIHESLRKHVNKSPRRAFISHLQVLVISEEVAREGITNILDFFYRDHEVRSDFFVLVAKDDQRAKEIMGIVTPLENVPSQNMFDSLQYGARSYGGTRIVTLDDLYQDATAPGIEPSLMGVTVVGDLEEGQERSNAEKNTPSTTLLMEGLAIFRNNALVGWLNQDQSKGLNYITGDIRDSVGSFTCPNSQEDEFALESFKERTKYDVRIVNHKPIIDLTVDIGAHISEVNCKDLDLSKEENFYLIQEQAEQEFVATLQETVKEAKAHQADIVGFGQMIHRKHPTVWEQLEDNWAEEFPNVEVTYEVNINITDTGNIINSFSEDD</sequence>
<feature type="domain" description="Spore germination protein N-terminal" evidence="9">
    <location>
        <begin position="24"/>
        <end position="198"/>
    </location>
</feature>
<dbReference type="Pfam" id="PF25198">
    <property type="entry name" value="Spore_GerAC_N"/>
    <property type="match status" value="1"/>
</dbReference>
<protein>
    <submittedName>
        <fullName evidence="10">Spore germination protein KC</fullName>
    </submittedName>
</protein>
<dbReference type="InterPro" id="IPR057336">
    <property type="entry name" value="GerAC_N"/>
</dbReference>
<evidence type="ECO:0000256" key="5">
    <source>
        <dbReference type="ARBA" id="ARBA00023136"/>
    </source>
</evidence>
<evidence type="ECO:0000259" key="8">
    <source>
        <dbReference type="Pfam" id="PF05504"/>
    </source>
</evidence>
<evidence type="ECO:0000256" key="6">
    <source>
        <dbReference type="ARBA" id="ARBA00023139"/>
    </source>
</evidence>
<name>A0ABS2PBD2_9BACL</name>
<dbReference type="PROSITE" id="PS51257">
    <property type="entry name" value="PROKAR_LIPOPROTEIN"/>
    <property type="match status" value="1"/>
</dbReference>
<evidence type="ECO:0000256" key="1">
    <source>
        <dbReference type="ARBA" id="ARBA00004635"/>
    </source>
</evidence>
<accession>A0ABS2PBD2</accession>
<reference evidence="10 11" key="1">
    <citation type="submission" date="2021-01" db="EMBL/GenBank/DDBJ databases">
        <title>Genomic Encyclopedia of Type Strains, Phase IV (KMG-IV): sequencing the most valuable type-strain genomes for metagenomic binning, comparative biology and taxonomic classification.</title>
        <authorList>
            <person name="Goeker M."/>
        </authorList>
    </citation>
    <scope>NUCLEOTIDE SEQUENCE [LARGE SCALE GENOMIC DNA]</scope>
    <source>
        <strain evidence="10 11">DSM 25540</strain>
    </source>
</reference>
<dbReference type="Pfam" id="PF05504">
    <property type="entry name" value="Spore_GerAC"/>
    <property type="match status" value="1"/>
</dbReference>
<evidence type="ECO:0000256" key="3">
    <source>
        <dbReference type="ARBA" id="ARBA00022544"/>
    </source>
</evidence>
<dbReference type="PANTHER" id="PTHR35789:SF1">
    <property type="entry name" value="SPORE GERMINATION PROTEIN B3"/>
    <property type="match status" value="1"/>
</dbReference>
<dbReference type="EMBL" id="JAFBEC010000004">
    <property type="protein sequence ID" value="MBM7632720.1"/>
    <property type="molecule type" value="Genomic_DNA"/>
</dbReference>
<evidence type="ECO:0000313" key="11">
    <source>
        <dbReference type="Proteomes" id="UP000741863"/>
    </source>
</evidence>
<evidence type="ECO:0000313" key="10">
    <source>
        <dbReference type="EMBL" id="MBM7632720.1"/>
    </source>
</evidence>
<evidence type="ECO:0000259" key="9">
    <source>
        <dbReference type="Pfam" id="PF25198"/>
    </source>
</evidence>
<evidence type="ECO:0000256" key="4">
    <source>
        <dbReference type="ARBA" id="ARBA00022729"/>
    </source>
</evidence>
<dbReference type="Gene3D" id="6.20.190.10">
    <property type="entry name" value="Nutrient germinant receptor protein C, domain 1"/>
    <property type="match status" value="1"/>
</dbReference>